<protein>
    <submittedName>
        <fullName evidence="2">Uncharacterized protein</fullName>
    </submittedName>
</protein>
<name>A0A7W9UJ42_9NOCA</name>
<dbReference type="EMBL" id="JACHIT010000001">
    <property type="protein sequence ID" value="MBB5915048.1"/>
    <property type="molecule type" value="Genomic_DNA"/>
</dbReference>
<evidence type="ECO:0000256" key="1">
    <source>
        <dbReference type="SAM" id="Phobius"/>
    </source>
</evidence>
<keyword evidence="1" id="KW-1133">Transmembrane helix</keyword>
<comment type="caution">
    <text evidence="2">The sequence shown here is derived from an EMBL/GenBank/DDBJ whole genome shotgun (WGS) entry which is preliminary data.</text>
</comment>
<reference evidence="2 3" key="1">
    <citation type="submission" date="2020-08" db="EMBL/GenBank/DDBJ databases">
        <title>Sequencing the genomes of 1000 actinobacteria strains.</title>
        <authorList>
            <person name="Klenk H.-P."/>
        </authorList>
    </citation>
    <scope>NUCLEOTIDE SEQUENCE [LARGE SCALE GENOMIC DNA]</scope>
    <source>
        <strain evidence="2 3">DSM 43582</strain>
    </source>
</reference>
<dbReference type="RefSeq" id="WP_157185404.1">
    <property type="nucleotide sequence ID" value="NZ_JACHIT010000001.1"/>
</dbReference>
<evidence type="ECO:0000313" key="3">
    <source>
        <dbReference type="Proteomes" id="UP000540412"/>
    </source>
</evidence>
<sequence length="116" mass="12749">MIDWPVFVVIAAAVVSVTMVMVGVAHLRTTRRPVAVPANGIRCPDAERNDAAGRRPDAWLSDWTHAAPQREFTVTQAHATMQQHRTCGIDNCARKAAAFATLVEQGRMKPDSSRRV</sequence>
<proteinExistence type="predicted"/>
<dbReference type="AlphaFoldDB" id="A0A7W9UJ42"/>
<gene>
    <name evidence="2" type="ORF">BJY24_003915</name>
</gene>
<organism evidence="2 3">
    <name type="scientific">Nocardia transvalensis</name>
    <dbReference type="NCBI Taxonomy" id="37333"/>
    <lineage>
        <taxon>Bacteria</taxon>
        <taxon>Bacillati</taxon>
        <taxon>Actinomycetota</taxon>
        <taxon>Actinomycetes</taxon>
        <taxon>Mycobacteriales</taxon>
        <taxon>Nocardiaceae</taxon>
        <taxon>Nocardia</taxon>
    </lineage>
</organism>
<feature type="transmembrane region" description="Helical" evidence="1">
    <location>
        <begin position="6"/>
        <end position="27"/>
    </location>
</feature>
<keyword evidence="1" id="KW-0812">Transmembrane</keyword>
<dbReference type="Proteomes" id="UP000540412">
    <property type="component" value="Unassembled WGS sequence"/>
</dbReference>
<accession>A0A7W9UJ42</accession>
<keyword evidence="1" id="KW-0472">Membrane</keyword>
<keyword evidence="3" id="KW-1185">Reference proteome</keyword>
<evidence type="ECO:0000313" key="2">
    <source>
        <dbReference type="EMBL" id="MBB5915048.1"/>
    </source>
</evidence>